<protein>
    <submittedName>
        <fullName evidence="7">Lyso-ornithine lipid acyltransferase</fullName>
    </submittedName>
</protein>
<dbReference type="PANTHER" id="PTHR10434">
    <property type="entry name" value="1-ACYL-SN-GLYCEROL-3-PHOSPHATE ACYLTRANSFERASE"/>
    <property type="match status" value="1"/>
</dbReference>
<accession>A0A0G3BER6</accession>
<dbReference type="RefSeq" id="WP_083438093.1">
    <property type="nucleotide sequence ID" value="NZ_CP011371.1"/>
</dbReference>
<dbReference type="Pfam" id="PF01553">
    <property type="entry name" value="Acyltransferase"/>
    <property type="match status" value="1"/>
</dbReference>
<dbReference type="KEGG" id="pbh:AAW51_1086"/>
<evidence type="ECO:0000256" key="3">
    <source>
        <dbReference type="ARBA" id="ARBA00022679"/>
    </source>
</evidence>
<organism evidence="7 8">
    <name type="scientific">Caldimonas brevitalea</name>
    <dbReference type="NCBI Taxonomy" id="413882"/>
    <lineage>
        <taxon>Bacteria</taxon>
        <taxon>Pseudomonadati</taxon>
        <taxon>Pseudomonadota</taxon>
        <taxon>Betaproteobacteria</taxon>
        <taxon>Burkholderiales</taxon>
        <taxon>Sphaerotilaceae</taxon>
        <taxon>Caldimonas</taxon>
    </lineage>
</organism>
<dbReference type="EMBL" id="CP011371">
    <property type="protein sequence ID" value="AKJ27777.1"/>
    <property type="molecule type" value="Genomic_DNA"/>
</dbReference>
<evidence type="ECO:0000313" key="8">
    <source>
        <dbReference type="Proteomes" id="UP000035352"/>
    </source>
</evidence>
<feature type="domain" description="Phospholipid/glycerol acyltransferase" evidence="6">
    <location>
        <begin position="73"/>
        <end position="185"/>
    </location>
</feature>
<dbReference type="PATRIC" id="fig|413882.6.peg.1144"/>
<proteinExistence type="predicted"/>
<dbReference type="SUPFAM" id="SSF69593">
    <property type="entry name" value="Glycerol-3-phosphate (1)-acyltransferase"/>
    <property type="match status" value="1"/>
</dbReference>
<keyword evidence="3 7" id="KW-0808">Transferase</keyword>
<dbReference type="CDD" id="cd07989">
    <property type="entry name" value="LPLAT_AGPAT-like"/>
    <property type="match status" value="1"/>
</dbReference>
<dbReference type="Proteomes" id="UP000035352">
    <property type="component" value="Chromosome"/>
</dbReference>
<sequence length="251" mass="27664">MKPLRVVGQAALVAWRLGRVIVHAGRGLRIVSVGWRHLDVDQRRERIATWSQQLLRLAGVQLHIEGHPLPGAKLYVANHVSWLDIVAINAVSPAQFVSKAEVKHWPLLNRLVSAADTLYLERERRRDALRVVHQVAEALQAGGTVAVFPEGTTSDGRGLLPFHANLLQAAIVTGTPVQPIALRYSDARHPVSPAAAYIGNMTLLVSLWRVLTAERLNVRVSLLSPEPSQGADRRALGERVRQQILQRLEAG</sequence>
<dbReference type="STRING" id="413882.AAW51_1086"/>
<comment type="pathway">
    <text evidence="1">Lipid metabolism.</text>
</comment>
<dbReference type="GO" id="GO:0006654">
    <property type="term" value="P:phosphatidic acid biosynthetic process"/>
    <property type="evidence" value="ECO:0007669"/>
    <property type="project" value="TreeGrafter"/>
</dbReference>
<dbReference type="PANTHER" id="PTHR10434:SF64">
    <property type="entry name" value="1-ACYL-SN-GLYCEROL-3-PHOSPHATE ACYLTRANSFERASE-RELATED"/>
    <property type="match status" value="1"/>
</dbReference>
<name>A0A0G3BER6_9BURK</name>
<dbReference type="AlphaFoldDB" id="A0A0G3BER6"/>
<evidence type="ECO:0000256" key="5">
    <source>
        <dbReference type="ARBA" id="ARBA00023315"/>
    </source>
</evidence>
<evidence type="ECO:0000256" key="1">
    <source>
        <dbReference type="ARBA" id="ARBA00005189"/>
    </source>
</evidence>
<keyword evidence="5 7" id="KW-0012">Acyltransferase</keyword>
<evidence type="ECO:0000256" key="2">
    <source>
        <dbReference type="ARBA" id="ARBA00022516"/>
    </source>
</evidence>
<keyword evidence="2" id="KW-0444">Lipid biosynthesis</keyword>
<reference evidence="7 8" key="1">
    <citation type="submission" date="2015-05" db="EMBL/GenBank/DDBJ databases">
        <authorList>
            <person name="Tang B."/>
            <person name="Yu Y."/>
        </authorList>
    </citation>
    <scope>NUCLEOTIDE SEQUENCE [LARGE SCALE GENOMIC DNA]</scope>
    <source>
        <strain evidence="7 8">DSM 7029</strain>
    </source>
</reference>
<evidence type="ECO:0000313" key="7">
    <source>
        <dbReference type="EMBL" id="AKJ27777.1"/>
    </source>
</evidence>
<dbReference type="InterPro" id="IPR002123">
    <property type="entry name" value="Plipid/glycerol_acylTrfase"/>
</dbReference>
<keyword evidence="4" id="KW-0443">Lipid metabolism</keyword>
<evidence type="ECO:0000259" key="6">
    <source>
        <dbReference type="SMART" id="SM00563"/>
    </source>
</evidence>
<dbReference type="GO" id="GO:0003841">
    <property type="term" value="F:1-acylglycerol-3-phosphate O-acyltransferase activity"/>
    <property type="evidence" value="ECO:0007669"/>
    <property type="project" value="TreeGrafter"/>
</dbReference>
<keyword evidence="8" id="KW-1185">Reference proteome</keyword>
<gene>
    <name evidence="7" type="primary">plsC</name>
    <name evidence="7" type="ORF">AAW51_1086</name>
</gene>
<evidence type="ECO:0000256" key="4">
    <source>
        <dbReference type="ARBA" id="ARBA00023098"/>
    </source>
</evidence>
<dbReference type="SMART" id="SM00563">
    <property type="entry name" value="PlsC"/>
    <property type="match status" value="1"/>
</dbReference>